<dbReference type="Pfam" id="PF11573">
    <property type="entry name" value="Med23"/>
    <property type="match status" value="1"/>
</dbReference>
<dbReference type="VEuPathDB" id="FungiDB:FUN_011361"/>
<evidence type="ECO:0000256" key="1">
    <source>
        <dbReference type="ARBA" id="ARBA00004123"/>
    </source>
</evidence>
<proteinExistence type="inferred from homology"/>
<sequence length="1511" mass="175186">MDPVDSFKLLLTETIEAREKNAERESSQSDPLEGLFNGIFDSPVKKLKKEKKCQINPEEGLELEQSDTITKLVTEFYRASSAVGNTGEIINYIVSLLGPSWQRICLILSLFGALITDSPTTYGLLLGLGGDISNPSSVLQPALSVPIPAIFEYLTAQLNISCQELWNGILSFMIIIIRQYPHAMIEISYLATEIIKNILKQIESLKDNLTKTELECVKKGKEVIDIFLNGKDCGGVGCVSHYQIIEQIQELYGPPVRGQFIKVHWTLENFINELSQRRRRLAFLMIPPDAAWPLVSHYSRSHEHIDFSKLGGYQLFQYDYEQFTKEGQATSHFSKFRDMFFQRAPIEEVEAMIKDVKLTSVGLEPMRAAFFTKVHDVIKLVQSHPNFSELRRDLESSSDEIKDTLIPENLDFWELIIELGDQLYGLVASEYIKYEEVLQEFHHMVYPKSGENFISRQNTLSKDNTLIWLLLQLFHIERIGTEIITKDLANDERLFSMLIQLYNDQQIMSVDAFYLRDLSLQCVIGHQGHAIRDRNNLKSRYPRLSGVLAHYQSLRRLQPYFTNVYKNNVTTHDLFKDLPIQETIKIAIISQLTQNLVADTLYVHSVPDKLMDVGILGFPEAKFAQGGNVTYKLCDFINIHNKHRLEQLIYKMMLGDKITFNYPAEDQKITCVSPYTLDVVYKIVYSAPWSLELMVKTILEKFKKVDKLLKSHAENNLKTEALPEQSLRWQHTILQLFCHRFLRFLKYSSKAPDLLHYIKHSVSYLDHRQTYRDAEMFAIHIMTIQTDIKFIKSIEDPKRDNPTWFPESELLARYMIFTLARLIKFRGLDNMKLEIIQELLRNIYVQPLEWSVTTLNYFPEPLYSFFLQQEESAKVPSVSDKDINAVLSIGNLFKLVMDEKLASEDEASLQEYYSKLENQSIFLCSLWKIGCYSKSLNPDMMSTLRKVLLQFPPSRMATYTTVLIDFIIEKIDNDSSSPSIEVCYKMLEELIWRYQILAFEHVLFALIRGQREKNATAFKILDFLLFKSEEYSGRVNYFISLGFTHRYWIEDDHHDKLMKYLERYPEYFQYEAYAIGGYDEYETVAKKLDPPLTATNMPIYYTSAIRKSLPILDLVLGRLIEFGETEMLTRLLDEYGQIYKFHQTPLSFVRDLLCYYYPAPTLRDSTICSKLIKLLDFDEYDFATELLNYGTNEILFSGLFDSTYFEKVFHKLANHMEPQKCAPKTSTKLPERHFQEIPNPVVRALHIACVEVLATPVSSQDIVKSTLDVILMNGRKNTAVQPIVLHAMGLLYSFLPTKEFVDKMFDEMLVLIQTDPHLAEFSQPCNISGCGPLFSRTYSNRSHLQSMDPLQQLLSSNSEQPFSTMFPYIFNDYRSNLRNFGTNAANSFLTFIHSLLHYSNIEVVQDFLAKFLMVNGIKTDIQLLYLCALVGPLIYRFEHNFLFIQTFLRTFIQHLHDVTLNMKLEECGDSTLALEQIYDFLHCVKPIIMNDIYTSGIIRLLKLPVQNRLRL</sequence>
<evidence type="ECO:0000256" key="2">
    <source>
        <dbReference type="ARBA" id="ARBA00010222"/>
    </source>
</evidence>
<name>A0A2I1G8F0_9GLOM</name>
<organism evidence="6 7">
    <name type="scientific">Rhizophagus irregularis</name>
    <dbReference type="NCBI Taxonomy" id="588596"/>
    <lineage>
        <taxon>Eukaryota</taxon>
        <taxon>Fungi</taxon>
        <taxon>Fungi incertae sedis</taxon>
        <taxon>Mucoromycota</taxon>
        <taxon>Glomeromycotina</taxon>
        <taxon>Glomeromycetes</taxon>
        <taxon>Glomerales</taxon>
        <taxon>Glomeraceae</taxon>
        <taxon>Rhizophagus</taxon>
    </lineage>
</organism>
<evidence type="ECO:0000313" key="7">
    <source>
        <dbReference type="Proteomes" id="UP000234323"/>
    </source>
</evidence>
<dbReference type="PANTHER" id="PTHR12691">
    <property type="entry name" value="MEDIATOR OF RNA POLYMERASE II TRANSCRIPTION SUBUNIT 23"/>
    <property type="match status" value="1"/>
</dbReference>
<evidence type="ECO:0000256" key="4">
    <source>
        <dbReference type="ARBA" id="ARBA00023163"/>
    </source>
</evidence>
<accession>A0A2I1G8F0</accession>
<protein>
    <recommendedName>
        <fullName evidence="8">Mediator of RNA polymerase II transcription subunit 23</fullName>
    </recommendedName>
</protein>
<comment type="subcellular location">
    <subcellularLocation>
        <location evidence="1">Nucleus</location>
    </subcellularLocation>
</comment>
<evidence type="ECO:0000256" key="3">
    <source>
        <dbReference type="ARBA" id="ARBA00023015"/>
    </source>
</evidence>
<comment type="caution">
    <text evidence="6">The sequence shown here is derived from an EMBL/GenBank/DDBJ whole genome shotgun (WGS) entry which is preliminary data.</text>
</comment>
<comment type="similarity">
    <text evidence="2">Belongs to the Mediator complex subunit 23 family.</text>
</comment>
<gene>
    <name evidence="6" type="ORF">RhiirA4_540729</name>
</gene>
<dbReference type="GO" id="GO:0016592">
    <property type="term" value="C:mediator complex"/>
    <property type="evidence" value="ECO:0007669"/>
    <property type="project" value="TreeGrafter"/>
</dbReference>
<keyword evidence="4" id="KW-0804">Transcription</keyword>
<dbReference type="Proteomes" id="UP000234323">
    <property type="component" value="Unassembled WGS sequence"/>
</dbReference>
<reference evidence="6 7" key="1">
    <citation type="submission" date="2015-10" db="EMBL/GenBank/DDBJ databases">
        <title>Genome analyses suggest a sexual origin of heterokaryosis in a supposedly ancient asexual fungus.</title>
        <authorList>
            <person name="Ropars J."/>
            <person name="Sedzielewska K."/>
            <person name="Noel J."/>
            <person name="Charron P."/>
            <person name="Farinelli L."/>
            <person name="Marton T."/>
            <person name="Kruger M."/>
            <person name="Pelin A."/>
            <person name="Brachmann A."/>
            <person name="Corradi N."/>
        </authorList>
    </citation>
    <scope>NUCLEOTIDE SEQUENCE [LARGE SCALE GENOMIC DNA]</scope>
    <source>
        <strain evidence="6 7">A4</strain>
    </source>
</reference>
<evidence type="ECO:0000256" key="5">
    <source>
        <dbReference type="ARBA" id="ARBA00023242"/>
    </source>
</evidence>
<dbReference type="InterPro" id="IPR021629">
    <property type="entry name" value="Mediator_Med23"/>
</dbReference>
<dbReference type="EMBL" id="LLXI01000224">
    <property type="protein sequence ID" value="PKY42908.1"/>
    <property type="molecule type" value="Genomic_DNA"/>
</dbReference>
<dbReference type="GO" id="GO:0005667">
    <property type="term" value="C:transcription regulator complex"/>
    <property type="evidence" value="ECO:0007669"/>
    <property type="project" value="TreeGrafter"/>
</dbReference>
<keyword evidence="5" id="KW-0539">Nucleus</keyword>
<dbReference type="GO" id="GO:0010628">
    <property type="term" value="P:positive regulation of gene expression"/>
    <property type="evidence" value="ECO:0007669"/>
    <property type="project" value="TreeGrafter"/>
</dbReference>
<keyword evidence="3" id="KW-0805">Transcription regulation</keyword>
<dbReference type="VEuPathDB" id="FungiDB:RhiirA1_453171"/>
<evidence type="ECO:0008006" key="8">
    <source>
        <dbReference type="Google" id="ProtNLM"/>
    </source>
</evidence>
<keyword evidence="7" id="KW-1185">Reference proteome</keyword>
<dbReference type="VEuPathDB" id="FungiDB:RhiirFUN_012649"/>
<dbReference type="PANTHER" id="PTHR12691:SF10">
    <property type="entry name" value="MEDIATOR OF RNA POLYMERASE II TRANSCRIPTION SUBUNIT 23"/>
    <property type="match status" value="1"/>
</dbReference>
<dbReference type="GO" id="GO:0006357">
    <property type="term" value="P:regulation of transcription by RNA polymerase II"/>
    <property type="evidence" value="ECO:0007669"/>
    <property type="project" value="TreeGrafter"/>
</dbReference>
<evidence type="ECO:0000313" key="6">
    <source>
        <dbReference type="EMBL" id="PKY42908.1"/>
    </source>
</evidence>